<dbReference type="Gene3D" id="3.30.465.10">
    <property type="match status" value="1"/>
</dbReference>
<keyword evidence="3" id="KW-0560">Oxidoreductase</keyword>
<organism evidence="5 6">
    <name type="scientific">Minwuia thermotolerans</name>
    <dbReference type="NCBI Taxonomy" id="2056226"/>
    <lineage>
        <taxon>Bacteria</taxon>
        <taxon>Pseudomonadati</taxon>
        <taxon>Pseudomonadota</taxon>
        <taxon>Alphaproteobacteria</taxon>
        <taxon>Minwuiales</taxon>
        <taxon>Minwuiaceae</taxon>
        <taxon>Minwuia</taxon>
    </lineage>
</organism>
<evidence type="ECO:0000256" key="2">
    <source>
        <dbReference type="ARBA" id="ARBA00022827"/>
    </source>
</evidence>
<evidence type="ECO:0000256" key="3">
    <source>
        <dbReference type="ARBA" id="ARBA00023002"/>
    </source>
</evidence>
<dbReference type="InterPro" id="IPR002346">
    <property type="entry name" value="Mopterin_DH_FAD-bd"/>
</dbReference>
<dbReference type="RefSeq" id="WP_109792565.1">
    <property type="nucleotide sequence ID" value="NZ_PHIG01000011.1"/>
</dbReference>
<dbReference type="Pfam" id="PF00941">
    <property type="entry name" value="FAD_binding_5"/>
    <property type="match status" value="1"/>
</dbReference>
<evidence type="ECO:0000313" key="6">
    <source>
        <dbReference type="Proteomes" id="UP000229498"/>
    </source>
</evidence>
<dbReference type="GO" id="GO:0071949">
    <property type="term" value="F:FAD binding"/>
    <property type="evidence" value="ECO:0007669"/>
    <property type="project" value="InterPro"/>
</dbReference>
<dbReference type="GO" id="GO:0016491">
    <property type="term" value="F:oxidoreductase activity"/>
    <property type="evidence" value="ECO:0007669"/>
    <property type="project" value="UniProtKB-KW"/>
</dbReference>
<dbReference type="SMART" id="SM01092">
    <property type="entry name" value="CO_deh_flav_C"/>
    <property type="match status" value="1"/>
</dbReference>
<evidence type="ECO:0000256" key="1">
    <source>
        <dbReference type="ARBA" id="ARBA00022630"/>
    </source>
</evidence>
<dbReference type="InterPro" id="IPR036683">
    <property type="entry name" value="CO_DH_flav_C_dom_sf"/>
</dbReference>
<dbReference type="InterPro" id="IPR016166">
    <property type="entry name" value="FAD-bd_PCMH"/>
</dbReference>
<keyword evidence="6" id="KW-1185">Reference proteome</keyword>
<dbReference type="SUPFAM" id="SSF56176">
    <property type="entry name" value="FAD-binding/transporter-associated domain-like"/>
    <property type="match status" value="1"/>
</dbReference>
<feature type="domain" description="FAD-binding PCMH-type" evidence="4">
    <location>
        <begin position="1"/>
        <end position="169"/>
    </location>
</feature>
<dbReference type="OrthoDB" id="9814706at2"/>
<dbReference type="InterPro" id="IPR051312">
    <property type="entry name" value="Diverse_Substr_Oxidored"/>
</dbReference>
<gene>
    <name evidence="5" type="ORF">CVT23_03630</name>
</gene>
<dbReference type="EMBL" id="PHIG01000011">
    <property type="protein sequence ID" value="PJK30966.1"/>
    <property type="molecule type" value="Genomic_DNA"/>
</dbReference>
<dbReference type="InterPro" id="IPR036318">
    <property type="entry name" value="FAD-bd_PCMH-like_sf"/>
</dbReference>
<proteinExistence type="predicted"/>
<evidence type="ECO:0000313" key="5">
    <source>
        <dbReference type="EMBL" id="PJK30966.1"/>
    </source>
</evidence>
<keyword evidence="1" id="KW-0285">Flavoprotein</keyword>
<evidence type="ECO:0000259" key="4">
    <source>
        <dbReference type="PROSITE" id="PS51387"/>
    </source>
</evidence>
<dbReference type="Gene3D" id="3.30.390.50">
    <property type="entry name" value="CO dehydrogenase flavoprotein, C-terminal domain"/>
    <property type="match status" value="1"/>
</dbReference>
<dbReference type="InterPro" id="IPR005107">
    <property type="entry name" value="CO_DH_flav_C"/>
</dbReference>
<dbReference type="InterPro" id="IPR016169">
    <property type="entry name" value="FAD-bd_PCMH_sub2"/>
</dbReference>
<dbReference type="AlphaFoldDB" id="A0A2M9G5M3"/>
<dbReference type="PANTHER" id="PTHR42659:SF2">
    <property type="entry name" value="XANTHINE DEHYDROGENASE SUBUNIT C-RELATED"/>
    <property type="match status" value="1"/>
</dbReference>
<dbReference type="Proteomes" id="UP000229498">
    <property type="component" value="Unassembled WGS sequence"/>
</dbReference>
<dbReference type="Pfam" id="PF03450">
    <property type="entry name" value="CO_deh_flav_C"/>
    <property type="match status" value="1"/>
</dbReference>
<accession>A0A2M9G5M3</accession>
<reference evidence="5 6" key="1">
    <citation type="submission" date="2017-11" db="EMBL/GenBank/DDBJ databases">
        <title>Draft genome sequence of Rhizobiales bacterium SY3-13.</title>
        <authorList>
            <person name="Sun C."/>
        </authorList>
    </citation>
    <scope>NUCLEOTIDE SEQUENCE [LARGE SCALE GENOMIC DNA]</scope>
    <source>
        <strain evidence="5 6">SY3-13</strain>
    </source>
</reference>
<keyword evidence="2" id="KW-0274">FAD</keyword>
<dbReference type="SUPFAM" id="SSF55447">
    <property type="entry name" value="CO dehydrogenase flavoprotein C-terminal domain-like"/>
    <property type="match status" value="1"/>
</dbReference>
<dbReference type="PROSITE" id="PS51387">
    <property type="entry name" value="FAD_PCMH"/>
    <property type="match status" value="1"/>
</dbReference>
<protein>
    <submittedName>
        <fullName evidence="5">Xanthine dehydrogenase</fullName>
    </submittedName>
</protein>
<sequence>MPEFVRPAGLEEALERLSGGVWTVLAGGTDFYPARVGRAVSEPVMDVTAIRGLRGIEATAEGFRIGALTTWTDILRADLPPAFDALKLAAREVGSVQVQNAGTVAGNLCNASPAADGVPPLLILDAEVELASAAGRRRMPLAGFIHGNRRTARRADELLVAVHVPQQAANGQSTFLKLGARRYLVISIVMVAARLARNGDGLTDAAISVGACAEVAQRLPALERDMLDGTLPGDWPTPAHLDALSPIDDIRADAPYRRIAAAEAVRRAVIGLGGSV</sequence>
<name>A0A2M9G5M3_9PROT</name>
<comment type="caution">
    <text evidence="5">The sequence shown here is derived from an EMBL/GenBank/DDBJ whole genome shotgun (WGS) entry which is preliminary data.</text>
</comment>
<dbReference type="PANTHER" id="PTHR42659">
    <property type="entry name" value="XANTHINE DEHYDROGENASE SUBUNIT C-RELATED"/>
    <property type="match status" value="1"/>
</dbReference>